<dbReference type="KEGG" id="lamb:KBB96_01115"/>
<proteinExistence type="predicted"/>
<protein>
    <submittedName>
        <fullName evidence="1">Uncharacterized protein</fullName>
    </submittedName>
</protein>
<dbReference type="AlphaFoldDB" id="A0A975IZU7"/>
<keyword evidence="2" id="KW-1185">Reference proteome</keyword>
<dbReference type="RefSeq" id="WP_211631647.1">
    <property type="nucleotide sequence ID" value="NZ_CP073100.1"/>
</dbReference>
<accession>A0A975IZU7</accession>
<dbReference type="Proteomes" id="UP000676169">
    <property type="component" value="Chromosome"/>
</dbReference>
<dbReference type="EMBL" id="CP073100">
    <property type="protein sequence ID" value="QUE51508.1"/>
    <property type="molecule type" value="Genomic_DNA"/>
</dbReference>
<organism evidence="1 2">
    <name type="scientific">Luteolibacter ambystomatis</name>
    <dbReference type="NCBI Taxonomy" id="2824561"/>
    <lineage>
        <taxon>Bacteria</taxon>
        <taxon>Pseudomonadati</taxon>
        <taxon>Verrucomicrobiota</taxon>
        <taxon>Verrucomicrobiia</taxon>
        <taxon>Verrucomicrobiales</taxon>
        <taxon>Verrucomicrobiaceae</taxon>
        <taxon>Luteolibacter</taxon>
    </lineage>
</organism>
<sequence length="133" mass="15223">MGSPLELNDTLLLGEAQGFPTDVFDLERHRISPVTLEELEGRLFSFSGKDGARIYHLDPVRVFLVQNFGGKWLFWGKALIQSQTMEKKLNADGSWTPGEWTMSGTYRISEVYEPAYQELFTRRESAPGKSWFD</sequence>
<evidence type="ECO:0000313" key="1">
    <source>
        <dbReference type="EMBL" id="QUE51508.1"/>
    </source>
</evidence>
<evidence type="ECO:0000313" key="2">
    <source>
        <dbReference type="Proteomes" id="UP000676169"/>
    </source>
</evidence>
<name>A0A975IZU7_9BACT</name>
<gene>
    <name evidence="1" type="ORF">KBB96_01115</name>
</gene>
<reference evidence="1" key="1">
    <citation type="submission" date="2021-04" db="EMBL/GenBank/DDBJ databases">
        <title>Luteolibacter sp. 32A isolated from the skin of an Anderson's salamander (Ambystoma andersonii).</title>
        <authorList>
            <person name="Spergser J."/>
            <person name="Busse H.-J."/>
        </authorList>
    </citation>
    <scope>NUCLEOTIDE SEQUENCE</scope>
    <source>
        <strain evidence="1">32A</strain>
    </source>
</reference>